<evidence type="ECO:0000313" key="1">
    <source>
        <dbReference type="EMBL" id="TCU16172.1"/>
    </source>
</evidence>
<accession>A0A4R3Q9V0</accession>
<dbReference type="AlphaFoldDB" id="A0A4R3Q9V0"/>
<protein>
    <submittedName>
        <fullName evidence="1">Uncharacterized protein</fullName>
    </submittedName>
</protein>
<evidence type="ECO:0000313" key="2">
    <source>
        <dbReference type="Proteomes" id="UP000295547"/>
    </source>
</evidence>
<sequence length="30" mass="3273">MDCMNGIIDALYVEYTGFLDFDVTSLALAA</sequence>
<name>A0A4R3Q9V0_9HYPH</name>
<reference evidence="1 2" key="1">
    <citation type="submission" date="2019-03" db="EMBL/GenBank/DDBJ databases">
        <title>Genomic Encyclopedia of Type Strains, Phase IV (KMG-V): Genome sequencing to study the core and pangenomes of soil and plant-associated prokaryotes.</title>
        <authorList>
            <person name="Whitman W."/>
        </authorList>
    </citation>
    <scope>NUCLEOTIDE SEQUENCE [LARGE SCALE GENOMIC DNA]</scope>
    <source>
        <strain evidence="1 2">Gr42</strain>
    </source>
</reference>
<keyword evidence="2" id="KW-1185">Reference proteome</keyword>
<comment type="caution">
    <text evidence="1">The sequence shown here is derived from an EMBL/GenBank/DDBJ whole genome shotgun (WGS) entry which is preliminary data.</text>
</comment>
<proteinExistence type="predicted"/>
<organism evidence="1 2">
    <name type="scientific">Rhizobium azibense</name>
    <dbReference type="NCBI Taxonomy" id="1136135"/>
    <lineage>
        <taxon>Bacteria</taxon>
        <taxon>Pseudomonadati</taxon>
        <taxon>Pseudomonadota</taxon>
        <taxon>Alphaproteobacteria</taxon>
        <taxon>Hyphomicrobiales</taxon>
        <taxon>Rhizobiaceae</taxon>
        <taxon>Rhizobium/Agrobacterium group</taxon>
        <taxon>Rhizobium</taxon>
    </lineage>
</organism>
<dbReference type="Proteomes" id="UP000295547">
    <property type="component" value="Unassembled WGS sequence"/>
</dbReference>
<dbReference type="EMBL" id="SMBJ01000019">
    <property type="protein sequence ID" value="TCU16172.1"/>
    <property type="molecule type" value="Genomic_DNA"/>
</dbReference>
<gene>
    <name evidence="1" type="ORF">EV130_11936</name>
</gene>